<protein>
    <recommendedName>
        <fullName evidence="1">DUF7918 domain-containing protein</fullName>
    </recommendedName>
</protein>
<evidence type="ECO:0000259" key="1">
    <source>
        <dbReference type="Pfam" id="PF25534"/>
    </source>
</evidence>
<feature type="domain" description="DUF7918" evidence="1">
    <location>
        <begin position="9"/>
        <end position="235"/>
    </location>
</feature>
<evidence type="ECO:0000313" key="2">
    <source>
        <dbReference type="EMBL" id="KAF4473324.1"/>
    </source>
</evidence>
<organism evidence="2 3">
    <name type="scientific">Fusarium agapanthi</name>
    <dbReference type="NCBI Taxonomy" id="1803897"/>
    <lineage>
        <taxon>Eukaryota</taxon>
        <taxon>Fungi</taxon>
        <taxon>Dikarya</taxon>
        <taxon>Ascomycota</taxon>
        <taxon>Pezizomycotina</taxon>
        <taxon>Sordariomycetes</taxon>
        <taxon>Hypocreomycetidae</taxon>
        <taxon>Hypocreales</taxon>
        <taxon>Nectriaceae</taxon>
        <taxon>Fusarium</taxon>
        <taxon>Fusarium fujikuroi species complex</taxon>
    </lineage>
</organism>
<dbReference type="AlphaFoldDB" id="A0A9P5AX87"/>
<evidence type="ECO:0000313" key="3">
    <source>
        <dbReference type="Proteomes" id="UP000737391"/>
    </source>
</evidence>
<dbReference type="Proteomes" id="UP000737391">
    <property type="component" value="Unassembled WGS sequence"/>
</dbReference>
<dbReference type="Pfam" id="PF25534">
    <property type="entry name" value="DUF7918"/>
    <property type="match status" value="1"/>
</dbReference>
<dbReference type="InterPro" id="IPR057678">
    <property type="entry name" value="DUF7918"/>
</dbReference>
<reference evidence="2" key="1">
    <citation type="submission" date="2020-01" db="EMBL/GenBank/DDBJ databases">
        <title>Identification and distribution of gene clusters putatively required for synthesis of sphingolipid metabolism inhibitors in phylogenetically diverse species of the filamentous fungus Fusarium.</title>
        <authorList>
            <person name="Kim H.-S."/>
            <person name="Busman M."/>
            <person name="Brown D.W."/>
            <person name="Divon H."/>
            <person name="Uhlig S."/>
            <person name="Proctor R.H."/>
        </authorList>
    </citation>
    <scope>NUCLEOTIDE SEQUENCE</scope>
    <source>
        <strain evidence="2">NRRL 31653</strain>
    </source>
</reference>
<sequence length="263" mass="29226">MAVLPFIPGINISVLVDGEPATEHIPQPSQFPTLIDATGNQGIKRNQCFIRSLVDQSYAIRFRISSDFTFPRGKTTLIISVYIDGKPFDNTVIQKKAIVSATRGDKEYVDFIAYCHRGYADGSSESYEPFFRDIRHPAYQSDDGSGISDFDSIKALGSIQVAIEVARDRGPGMMANDEFSDDKRNTSLSIDSVALQDHGSGQIHGTTYTRTAETLGMDYLAVDRKAHIGNFFFYYQAPPAEGAWFNLQPRFEDDNANKMIHTG</sequence>
<proteinExistence type="predicted"/>
<dbReference type="OrthoDB" id="3364132at2759"/>
<name>A0A9P5AX87_9HYPO</name>
<keyword evidence="3" id="KW-1185">Reference proteome</keyword>
<gene>
    <name evidence="2" type="ORF">FAGAP_13242</name>
</gene>
<accession>A0A9P5AX87</accession>
<comment type="caution">
    <text evidence="2">The sequence shown here is derived from an EMBL/GenBank/DDBJ whole genome shotgun (WGS) entry which is preliminary data.</text>
</comment>
<dbReference type="EMBL" id="LUFC02001726">
    <property type="protein sequence ID" value="KAF4473324.1"/>
    <property type="molecule type" value="Genomic_DNA"/>
</dbReference>